<dbReference type="AlphaFoldDB" id="F0SF82"/>
<organism evidence="1 2">
    <name type="scientific">Rubinisphaera brasiliensis (strain ATCC 49424 / DSM 5305 / JCM 21570 / IAM 15109 / NBRC 103401 / IFAM 1448)</name>
    <name type="common">Planctomyces brasiliensis</name>
    <dbReference type="NCBI Taxonomy" id="756272"/>
    <lineage>
        <taxon>Bacteria</taxon>
        <taxon>Pseudomonadati</taxon>
        <taxon>Planctomycetota</taxon>
        <taxon>Planctomycetia</taxon>
        <taxon>Planctomycetales</taxon>
        <taxon>Planctomycetaceae</taxon>
        <taxon>Rubinisphaera</taxon>
    </lineage>
</organism>
<proteinExistence type="predicted"/>
<dbReference type="HOGENOM" id="CLU_2652209_0_0_0"/>
<gene>
    <name evidence="1" type="ordered locus">Plabr_0610</name>
</gene>
<dbReference type="STRING" id="756272.Plabr_0610"/>
<sequence length="76" mass="8668">MQIPGERIRRTRLVQTEQFVVAIEVELVVPTDDPTEPCYEPETVQLLKEVRERAERGDVAWLKSKGKVYAAIDEAA</sequence>
<keyword evidence="2" id="KW-1185">Reference proteome</keyword>
<dbReference type="KEGG" id="pbs:Plabr_0610"/>
<reference evidence="2" key="1">
    <citation type="submission" date="2011-02" db="EMBL/GenBank/DDBJ databases">
        <title>The complete genome of Planctomyces brasiliensis DSM 5305.</title>
        <authorList>
            <person name="Lucas S."/>
            <person name="Copeland A."/>
            <person name="Lapidus A."/>
            <person name="Bruce D."/>
            <person name="Goodwin L."/>
            <person name="Pitluck S."/>
            <person name="Kyrpides N."/>
            <person name="Mavromatis K."/>
            <person name="Pagani I."/>
            <person name="Ivanova N."/>
            <person name="Ovchinnikova G."/>
            <person name="Lu M."/>
            <person name="Detter J.C."/>
            <person name="Han C."/>
            <person name="Land M."/>
            <person name="Hauser L."/>
            <person name="Markowitz V."/>
            <person name="Cheng J.-F."/>
            <person name="Hugenholtz P."/>
            <person name="Woyke T."/>
            <person name="Wu D."/>
            <person name="Tindall B."/>
            <person name="Pomrenke H.G."/>
            <person name="Brambilla E."/>
            <person name="Klenk H.-P."/>
            <person name="Eisen J.A."/>
        </authorList>
    </citation>
    <scope>NUCLEOTIDE SEQUENCE [LARGE SCALE GENOMIC DNA]</scope>
    <source>
        <strain evidence="2">ATCC 49424 / DSM 5305 / JCM 21570 / NBRC 103401 / IFAM 1448</strain>
    </source>
</reference>
<dbReference type="Proteomes" id="UP000006860">
    <property type="component" value="Chromosome"/>
</dbReference>
<accession>F0SF82</accession>
<name>F0SF82_RUBBR</name>
<evidence type="ECO:0000313" key="2">
    <source>
        <dbReference type="Proteomes" id="UP000006860"/>
    </source>
</evidence>
<protein>
    <submittedName>
        <fullName evidence="1">Uncharacterized protein</fullName>
    </submittedName>
</protein>
<dbReference type="EMBL" id="CP002546">
    <property type="protein sequence ID" value="ADY58237.1"/>
    <property type="molecule type" value="Genomic_DNA"/>
</dbReference>
<evidence type="ECO:0000313" key="1">
    <source>
        <dbReference type="EMBL" id="ADY58237.1"/>
    </source>
</evidence>